<keyword evidence="3" id="KW-1185">Reference proteome</keyword>
<dbReference type="Proteomes" id="UP000775213">
    <property type="component" value="Unassembled WGS sequence"/>
</dbReference>
<accession>A0AAV7FXZ0</accession>
<organism evidence="2 3">
    <name type="scientific">Dendrobium chrysotoxum</name>
    <name type="common">Orchid</name>
    <dbReference type="NCBI Taxonomy" id="161865"/>
    <lineage>
        <taxon>Eukaryota</taxon>
        <taxon>Viridiplantae</taxon>
        <taxon>Streptophyta</taxon>
        <taxon>Embryophyta</taxon>
        <taxon>Tracheophyta</taxon>
        <taxon>Spermatophyta</taxon>
        <taxon>Magnoliopsida</taxon>
        <taxon>Liliopsida</taxon>
        <taxon>Asparagales</taxon>
        <taxon>Orchidaceae</taxon>
        <taxon>Epidendroideae</taxon>
        <taxon>Malaxideae</taxon>
        <taxon>Dendrobiinae</taxon>
        <taxon>Dendrobium</taxon>
    </lineage>
</organism>
<comment type="caution">
    <text evidence="2">The sequence shown here is derived from an EMBL/GenBank/DDBJ whole genome shotgun (WGS) entry which is preliminary data.</text>
</comment>
<proteinExistence type="predicted"/>
<protein>
    <submittedName>
        <fullName evidence="2">Uncharacterized protein</fullName>
    </submittedName>
</protein>
<sequence length="463" mass="51723">MKYGSLGVILICWLEVLAINQDVLNSKLAYVIPVKLIIESKCSLLDNPNKSGCVGLLTTPSKKQSLHSAQQEIGRTVILFLLHSSYSLNQAVVSLNLWVPKPIQKKAVHWVFLLIAHYVELDLCLFPFFVSPRFLPGAVSRGWFLPLFWLPVSVLLAAVPVPCAAPSVPPLVACPVAALSRFLCDCWGAVLDTCWPSNSLVLIGYFGDYFGLPTAVELAKVEVEQIQVAARQYPKNFLAGQGRLQVQHERKLSQAYQAAKFFQISRVPRIPAREACLSKTGPPSIPGTFNHLIEILFHCTKYMTKRTSPMSCHLASSNYRSFLDINSVFQLIVPGEFPQCDASHMAAPTHKYYSLEKKSCIWQETTSHEPTREIAAKDNEEGVDKMPQEKKKHVSPWEDSLIIGADEDIKRTYLGIINKASRAAVSIGRFKIAQLGIEAFFVREARRKPQGVLRRKPQNLKIA</sequence>
<reference evidence="2 3" key="1">
    <citation type="journal article" date="2021" name="Hortic Res">
        <title>Chromosome-scale assembly of the Dendrobium chrysotoxum genome enhances the understanding of orchid evolution.</title>
        <authorList>
            <person name="Zhang Y."/>
            <person name="Zhang G.Q."/>
            <person name="Zhang D."/>
            <person name="Liu X.D."/>
            <person name="Xu X.Y."/>
            <person name="Sun W.H."/>
            <person name="Yu X."/>
            <person name="Zhu X."/>
            <person name="Wang Z.W."/>
            <person name="Zhao X."/>
            <person name="Zhong W.Y."/>
            <person name="Chen H."/>
            <person name="Yin W.L."/>
            <person name="Huang T."/>
            <person name="Niu S.C."/>
            <person name="Liu Z.J."/>
        </authorList>
    </citation>
    <scope>NUCLEOTIDE SEQUENCE [LARGE SCALE GENOMIC DNA]</scope>
    <source>
        <strain evidence="2">Lindl</strain>
    </source>
</reference>
<dbReference type="AlphaFoldDB" id="A0AAV7FXZ0"/>
<evidence type="ECO:0000313" key="3">
    <source>
        <dbReference type="Proteomes" id="UP000775213"/>
    </source>
</evidence>
<evidence type="ECO:0000256" key="1">
    <source>
        <dbReference type="SAM" id="SignalP"/>
    </source>
</evidence>
<gene>
    <name evidence="2" type="ORF">IEQ34_022610</name>
</gene>
<name>A0AAV7FXZ0_DENCH</name>
<dbReference type="EMBL" id="JAGFBR010000019">
    <property type="protein sequence ID" value="KAH0448810.1"/>
    <property type="molecule type" value="Genomic_DNA"/>
</dbReference>
<feature type="chain" id="PRO_5043361431" evidence="1">
    <location>
        <begin position="19"/>
        <end position="463"/>
    </location>
</feature>
<evidence type="ECO:0000313" key="2">
    <source>
        <dbReference type="EMBL" id="KAH0448810.1"/>
    </source>
</evidence>
<keyword evidence="1" id="KW-0732">Signal</keyword>
<feature type="signal peptide" evidence="1">
    <location>
        <begin position="1"/>
        <end position="18"/>
    </location>
</feature>